<name>A0ABN7SZA2_OIKDI</name>
<evidence type="ECO:0000256" key="4">
    <source>
        <dbReference type="ARBA" id="ARBA00023157"/>
    </source>
</evidence>
<keyword evidence="12" id="KW-1185">Reference proteome</keyword>
<dbReference type="SUPFAM" id="SSF57196">
    <property type="entry name" value="EGF/Laminin"/>
    <property type="match status" value="3"/>
</dbReference>
<feature type="compositionally biased region" description="Acidic residues" evidence="7">
    <location>
        <begin position="324"/>
        <end position="336"/>
    </location>
</feature>
<evidence type="ECO:0000256" key="8">
    <source>
        <dbReference type="SAM" id="SignalP"/>
    </source>
</evidence>
<evidence type="ECO:0000256" key="5">
    <source>
        <dbReference type="PROSITE-ProRule" id="PRU00076"/>
    </source>
</evidence>
<protein>
    <submittedName>
        <fullName evidence="11">Oidioi.mRNA.OKI2018_I69.chr2.g5164.t1.cds</fullName>
    </submittedName>
</protein>
<dbReference type="Pfam" id="PF00008">
    <property type="entry name" value="EGF"/>
    <property type="match status" value="1"/>
</dbReference>
<dbReference type="EMBL" id="OU015567">
    <property type="protein sequence ID" value="CAG5110803.1"/>
    <property type="molecule type" value="Genomic_DNA"/>
</dbReference>
<dbReference type="PROSITE" id="PS00010">
    <property type="entry name" value="ASX_HYDROXYL"/>
    <property type="match status" value="1"/>
</dbReference>
<dbReference type="Gene3D" id="2.10.25.10">
    <property type="entry name" value="Laminin"/>
    <property type="match status" value="4"/>
</dbReference>
<feature type="region of interest" description="Disordered" evidence="7">
    <location>
        <begin position="300"/>
        <end position="342"/>
    </location>
</feature>
<feature type="domain" description="EGF-like" evidence="9">
    <location>
        <begin position="549"/>
        <end position="587"/>
    </location>
</feature>
<sequence>MKTFIWMLGAIGVSSFNLDPTPPNNYTTSTKGCPCFFDQKKTTECPCCVDENSCPCSWPYDDRCGDCNTGHGCLPEPINIDTLSDRGCTCQDDDIFGLEKGSCACCTPYSHSGKHICPCAYPYHHMCVECSEAQSCGNHIEAALYQELYPNYFKPVQASESLMLSDVRSDREIAPGSNICHEIPHKIENGFTICDKIPKKGKACVFFCDDGYQRVGNYRAECVCSELGCNWNDEPGYEMPYCVKDACADEPCQNGGTCKADEDGFTCDCKPGYLGTLCEVELMADFVGGLFGDDIMEEPMSSPTDAPEFRVVSPQTTTTAVREYDEEEEEEEEEDVQSTSVGRFARRKKFGKNKDRNTCPPLDGGENGGLRCTKGFKKSSTCHLVCDDGFTPSNTKFSKPRCICNSNRCSWDRSNSFKLAKCSAWPKPEGENVNDAIVNSDNSQRMFVQQTKCPPLTKPANGNVRCTEVNKDGSRCQFLCKSGFNVSKARFARCACVDGKCMWNKEEFYTEPLCEDKDECALGNHNCAADMHCVNKPGSFFCVESDSQVLRRCDSNPCGRAGICSITAAGYRCECKDGFRFAQGTCVDVDECEVGIDKCFSKAMCENFEGGYSCRCPSGYGDGLTECLGSKDDLTCTQKRSFRTNPLPNYVAPNACCLSTPFNTDLNCCCEGKLHPIDGCPCMAADYSDIQY</sequence>
<dbReference type="Proteomes" id="UP001158576">
    <property type="component" value="Chromosome 2"/>
</dbReference>
<evidence type="ECO:0000256" key="3">
    <source>
        <dbReference type="ARBA" id="ARBA00022737"/>
    </source>
</evidence>
<keyword evidence="4 5" id="KW-1015">Disulfide bond</keyword>
<keyword evidence="3" id="KW-0677">Repeat</keyword>
<dbReference type="SMART" id="SM00181">
    <property type="entry name" value="EGF"/>
    <property type="match status" value="3"/>
</dbReference>
<dbReference type="PANTHER" id="PTHR24039:SF52">
    <property type="entry name" value="EGF-LIKE DOMAIN-CONTAINING PROTEIN"/>
    <property type="match status" value="1"/>
</dbReference>
<comment type="caution">
    <text evidence="5">Lacks conserved residue(s) required for the propagation of feature annotation.</text>
</comment>
<dbReference type="SUPFAM" id="SSF57535">
    <property type="entry name" value="Complement control module/SCR domain"/>
    <property type="match status" value="2"/>
</dbReference>
<dbReference type="InterPro" id="IPR000152">
    <property type="entry name" value="EGF-type_Asp/Asn_hydroxyl_site"/>
</dbReference>
<dbReference type="PROSITE" id="PS50923">
    <property type="entry name" value="SUSHI"/>
    <property type="match status" value="2"/>
</dbReference>
<dbReference type="CDD" id="cd00054">
    <property type="entry name" value="EGF_CA"/>
    <property type="match status" value="2"/>
</dbReference>
<feature type="domain" description="Sushi" evidence="10">
    <location>
        <begin position="178"/>
        <end position="244"/>
    </location>
</feature>
<keyword evidence="2 8" id="KW-0732">Signal</keyword>
<dbReference type="InterPro" id="IPR035976">
    <property type="entry name" value="Sushi/SCR/CCP_sf"/>
</dbReference>
<dbReference type="InterPro" id="IPR018097">
    <property type="entry name" value="EGF_Ca-bd_CS"/>
</dbReference>
<proteinExistence type="predicted"/>
<evidence type="ECO:0000256" key="7">
    <source>
        <dbReference type="SAM" id="MobiDB-lite"/>
    </source>
</evidence>
<gene>
    <name evidence="11" type="ORF">OKIOD_LOCUS13929</name>
</gene>
<dbReference type="Pfam" id="PF00084">
    <property type="entry name" value="Sushi"/>
    <property type="match status" value="1"/>
</dbReference>
<dbReference type="PROSITE" id="PS01187">
    <property type="entry name" value="EGF_CA"/>
    <property type="match status" value="1"/>
</dbReference>
<reference evidence="11 12" key="1">
    <citation type="submission" date="2021-04" db="EMBL/GenBank/DDBJ databases">
        <authorList>
            <person name="Bliznina A."/>
        </authorList>
    </citation>
    <scope>NUCLEOTIDE SEQUENCE [LARGE SCALE GENOMIC DNA]</scope>
</reference>
<keyword evidence="1 5" id="KW-0245">EGF-like domain</keyword>
<evidence type="ECO:0000313" key="11">
    <source>
        <dbReference type="EMBL" id="CAG5110803.1"/>
    </source>
</evidence>
<keyword evidence="6" id="KW-0768">Sushi</keyword>
<dbReference type="PROSITE" id="PS01186">
    <property type="entry name" value="EGF_2"/>
    <property type="match status" value="3"/>
</dbReference>
<evidence type="ECO:0000259" key="10">
    <source>
        <dbReference type="PROSITE" id="PS50923"/>
    </source>
</evidence>
<evidence type="ECO:0000259" key="9">
    <source>
        <dbReference type="PROSITE" id="PS50026"/>
    </source>
</evidence>
<feature type="signal peptide" evidence="8">
    <location>
        <begin position="1"/>
        <end position="15"/>
    </location>
</feature>
<organism evidence="11 12">
    <name type="scientific">Oikopleura dioica</name>
    <name type="common">Tunicate</name>
    <dbReference type="NCBI Taxonomy" id="34765"/>
    <lineage>
        <taxon>Eukaryota</taxon>
        <taxon>Metazoa</taxon>
        <taxon>Chordata</taxon>
        <taxon>Tunicata</taxon>
        <taxon>Appendicularia</taxon>
        <taxon>Copelata</taxon>
        <taxon>Oikopleuridae</taxon>
        <taxon>Oikopleura</taxon>
    </lineage>
</organism>
<dbReference type="PROSITE" id="PS00022">
    <property type="entry name" value="EGF_1"/>
    <property type="match status" value="1"/>
</dbReference>
<feature type="domain" description="Sushi" evidence="10">
    <location>
        <begin position="451"/>
        <end position="516"/>
    </location>
</feature>
<dbReference type="Pfam" id="PF07645">
    <property type="entry name" value="EGF_CA"/>
    <property type="match status" value="2"/>
</dbReference>
<feature type="domain" description="EGF-like" evidence="9">
    <location>
        <begin position="588"/>
        <end position="628"/>
    </location>
</feature>
<feature type="chain" id="PRO_5046688965" evidence="8">
    <location>
        <begin position="16"/>
        <end position="692"/>
    </location>
</feature>
<accession>A0ABN7SZA2</accession>
<dbReference type="PROSITE" id="PS50026">
    <property type="entry name" value="EGF_3"/>
    <property type="match status" value="3"/>
</dbReference>
<dbReference type="PANTHER" id="PTHR24039">
    <property type="entry name" value="FIBRILLIN-RELATED"/>
    <property type="match status" value="1"/>
</dbReference>
<evidence type="ECO:0000256" key="6">
    <source>
        <dbReference type="PROSITE-ProRule" id="PRU00302"/>
    </source>
</evidence>
<dbReference type="Gene3D" id="2.10.70.10">
    <property type="entry name" value="Complement Module, domain 1"/>
    <property type="match status" value="1"/>
</dbReference>
<feature type="domain" description="EGF-like" evidence="9">
    <location>
        <begin position="243"/>
        <end position="279"/>
    </location>
</feature>
<evidence type="ECO:0000256" key="1">
    <source>
        <dbReference type="ARBA" id="ARBA00022536"/>
    </source>
</evidence>
<evidence type="ECO:0000313" key="12">
    <source>
        <dbReference type="Proteomes" id="UP001158576"/>
    </source>
</evidence>
<dbReference type="SMART" id="SM00032">
    <property type="entry name" value="CCP"/>
    <property type="match status" value="3"/>
</dbReference>
<dbReference type="SMART" id="SM00179">
    <property type="entry name" value="EGF_CA"/>
    <property type="match status" value="4"/>
</dbReference>
<dbReference type="InterPro" id="IPR000742">
    <property type="entry name" value="EGF"/>
</dbReference>
<feature type="disulfide bond" evidence="5">
    <location>
        <begin position="269"/>
        <end position="278"/>
    </location>
</feature>
<dbReference type="InterPro" id="IPR049883">
    <property type="entry name" value="NOTCH1_EGF-like"/>
</dbReference>
<evidence type="ECO:0000256" key="2">
    <source>
        <dbReference type="ARBA" id="ARBA00022729"/>
    </source>
</evidence>
<dbReference type="InterPro" id="IPR000436">
    <property type="entry name" value="Sushi_SCR_CCP_dom"/>
</dbReference>
<dbReference type="InterPro" id="IPR001881">
    <property type="entry name" value="EGF-like_Ca-bd_dom"/>
</dbReference>